<evidence type="ECO:0000313" key="11">
    <source>
        <dbReference type="Proteomes" id="UP000198806"/>
    </source>
</evidence>
<dbReference type="InterPro" id="IPR001261">
    <property type="entry name" value="ArgE/DapE_CS"/>
</dbReference>
<dbReference type="Gene3D" id="3.30.70.360">
    <property type="match status" value="1"/>
</dbReference>
<dbReference type="InterPro" id="IPR010162">
    <property type="entry name" value="PepT-like"/>
</dbReference>
<dbReference type="PROSITE" id="PS00758">
    <property type="entry name" value="ARGE_DAPE_CPG2_1"/>
    <property type="match status" value="1"/>
</dbReference>
<dbReference type="GO" id="GO:0006508">
    <property type="term" value="P:proteolysis"/>
    <property type="evidence" value="ECO:0007669"/>
    <property type="project" value="UniProtKB-KW"/>
</dbReference>
<evidence type="ECO:0000313" key="10">
    <source>
        <dbReference type="EMBL" id="SFO68121.1"/>
    </source>
</evidence>
<dbReference type="SUPFAM" id="SSF53187">
    <property type="entry name" value="Zn-dependent exopeptidases"/>
    <property type="match status" value="1"/>
</dbReference>
<dbReference type="STRING" id="1527.SAMN04489757_16812"/>
<dbReference type="InterPro" id="IPR002933">
    <property type="entry name" value="Peptidase_M20"/>
</dbReference>
<proteinExistence type="inferred from homology"/>
<keyword evidence="6" id="KW-0482">Metalloprotease</keyword>
<dbReference type="Gene3D" id="3.40.630.10">
    <property type="entry name" value="Zn peptidases"/>
    <property type="match status" value="1"/>
</dbReference>
<comment type="similarity">
    <text evidence="7">Belongs to the peptidase M42 family.</text>
</comment>
<dbReference type="PANTHER" id="PTHR42994:SF2">
    <property type="entry name" value="PEPTIDASE"/>
    <property type="match status" value="1"/>
</dbReference>
<dbReference type="PIRSF" id="PIRSF001123">
    <property type="entry name" value="PepA_GA"/>
    <property type="match status" value="1"/>
</dbReference>
<sequence length="370" mass="40620">MNEKRLVNEFCKLVSIDSPSFHERKMADVLKGYLEELGFEVCEDNAGEIYNSECGNLYGYLEGTMEGEPILFSAHMDTVAPAIGKKAVLKEDGRIESDGTTVLGADDLSGIVAILEAIRSLKENNIPHRGIEVLFTIAEEPYLRGSEVFDYSKIRSKEAYVLDLSGPIGGAAHIAPSIIKIEAEIKGKASHAGFAPEMGLNAIVLASKVISRLKLGRIDEETTANIGIITGGLATNIVPDSCKIQGEVRSTNHEKALEEAENIKSIFTETIRELGGNCQVDIIIGQYAYAVKDDHRVIKRYEKVCNELNIPFQLNRTFGGSDNNNFFRHGINGIVIACAMNQVHSCNEYTTVQDLMKVTCIVQKLMTSKE</sequence>
<keyword evidence="3 8" id="KW-0479">Metal-binding</keyword>
<keyword evidence="11" id="KW-1185">Reference proteome</keyword>
<dbReference type="AlphaFoldDB" id="A0A1I5J6Y0"/>
<dbReference type="InterPro" id="IPR008007">
    <property type="entry name" value="Peptidase_M42"/>
</dbReference>
<dbReference type="RefSeq" id="WP_242961069.1">
    <property type="nucleotide sequence ID" value="NZ_BAABFM010000053.1"/>
</dbReference>
<feature type="binding site" evidence="8">
    <location>
        <position position="344"/>
    </location>
    <ligand>
        <name>Zn(2+)</name>
        <dbReference type="ChEBI" id="CHEBI:29105"/>
        <label>2</label>
    </ligand>
</feature>
<protein>
    <submittedName>
        <fullName evidence="10">Peptidase T-like protein</fullName>
    </submittedName>
</protein>
<name>A0A1I5J6Y0_9FIRM</name>
<evidence type="ECO:0000256" key="7">
    <source>
        <dbReference type="PIRNR" id="PIRNR001123"/>
    </source>
</evidence>
<keyword evidence="5" id="KW-0862">Zinc</keyword>
<evidence type="ECO:0000256" key="4">
    <source>
        <dbReference type="ARBA" id="ARBA00022801"/>
    </source>
</evidence>
<comment type="cofactor">
    <cofactor evidence="8">
        <name>a divalent metal cation</name>
        <dbReference type="ChEBI" id="CHEBI:60240"/>
    </cofactor>
    <text evidence="8">Binds 2 divalent metal cations per subunit.</text>
</comment>
<dbReference type="Pfam" id="PF01546">
    <property type="entry name" value="Peptidase_M20"/>
    <property type="match status" value="1"/>
</dbReference>
<dbReference type="NCBIfam" id="TIGR01883">
    <property type="entry name" value="PepT-like"/>
    <property type="match status" value="1"/>
</dbReference>
<dbReference type="GO" id="GO:0046872">
    <property type="term" value="F:metal ion binding"/>
    <property type="evidence" value="ECO:0007669"/>
    <property type="project" value="UniProtKB-UniRule"/>
</dbReference>
<gene>
    <name evidence="10" type="ORF">SAMN04489757_16812</name>
</gene>
<evidence type="ECO:0000256" key="1">
    <source>
        <dbReference type="ARBA" id="ARBA00001947"/>
    </source>
</evidence>
<organism evidence="10 11">
    <name type="scientific">Anaerocolumna aminovalerica</name>
    <dbReference type="NCBI Taxonomy" id="1527"/>
    <lineage>
        <taxon>Bacteria</taxon>
        <taxon>Bacillati</taxon>
        <taxon>Bacillota</taxon>
        <taxon>Clostridia</taxon>
        <taxon>Lachnospirales</taxon>
        <taxon>Lachnospiraceae</taxon>
        <taxon>Anaerocolumna</taxon>
    </lineage>
</organism>
<keyword evidence="4" id="KW-0378">Hydrolase</keyword>
<dbReference type="InterPro" id="IPR036264">
    <property type="entry name" value="Bact_exopeptidase_dim_dom"/>
</dbReference>
<dbReference type="Pfam" id="PF07687">
    <property type="entry name" value="M20_dimer"/>
    <property type="match status" value="1"/>
</dbReference>
<dbReference type="GO" id="GO:0004177">
    <property type="term" value="F:aminopeptidase activity"/>
    <property type="evidence" value="ECO:0007669"/>
    <property type="project" value="UniProtKB-UniRule"/>
</dbReference>
<evidence type="ECO:0000256" key="6">
    <source>
        <dbReference type="ARBA" id="ARBA00023049"/>
    </source>
</evidence>
<dbReference type="PANTHER" id="PTHR42994">
    <property type="entry name" value="PEPTIDASE T"/>
    <property type="match status" value="1"/>
</dbReference>
<keyword evidence="2" id="KW-0645">Protease</keyword>
<comment type="cofactor">
    <cofactor evidence="1">
        <name>Zn(2+)</name>
        <dbReference type="ChEBI" id="CHEBI:29105"/>
    </cofactor>
</comment>
<dbReference type="Proteomes" id="UP000198806">
    <property type="component" value="Unassembled WGS sequence"/>
</dbReference>
<feature type="domain" description="Peptidase M20 dimerisation" evidence="9">
    <location>
        <begin position="178"/>
        <end position="270"/>
    </location>
</feature>
<reference evidence="10 11" key="1">
    <citation type="submission" date="2016-10" db="EMBL/GenBank/DDBJ databases">
        <authorList>
            <person name="de Groot N.N."/>
        </authorList>
    </citation>
    <scope>NUCLEOTIDE SEQUENCE [LARGE SCALE GENOMIC DNA]</scope>
    <source>
        <strain evidence="10 11">DSM 1283</strain>
    </source>
</reference>
<evidence type="ECO:0000256" key="3">
    <source>
        <dbReference type="ARBA" id="ARBA00022723"/>
    </source>
</evidence>
<dbReference type="InterPro" id="IPR011650">
    <property type="entry name" value="Peptidase_M20_dimer"/>
</dbReference>
<dbReference type="EMBL" id="FOWD01000068">
    <property type="protein sequence ID" value="SFO68121.1"/>
    <property type="molecule type" value="Genomic_DNA"/>
</dbReference>
<evidence type="ECO:0000256" key="5">
    <source>
        <dbReference type="ARBA" id="ARBA00022833"/>
    </source>
</evidence>
<dbReference type="GO" id="GO:0008237">
    <property type="term" value="F:metallopeptidase activity"/>
    <property type="evidence" value="ECO:0007669"/>
    <property type="project" value="UniProtKB-KW"/>
</dbReference>
<evidence type="ECO:0000256" key="8">
    <source>
        <dbReference type="PIRSR" id="PIRSR001123-2"/>
    </source>
</evidence>
<accession>A0A1I5J6Y0</accession>
<evidence type="ECO:0000256" key="2">
    <source>
        <dbReference type="ARBA" id="ARBA00022670"/>
    </source>
</evidence>
<dbReference type="SUPFAM" id="SSF55031">
    <property type="entry name" value="Bacterial exopeptidase dimerisation domain"/>
    <property type="match status" value="1"/>
</dbReference>
<evidence type="ECO:0000259" key="9">
    <source>
        <dbReference type="Pfam" id="PF07687"/>
    </source>
</evidence>